<protein>
    <submittedName>
        <fullName evidence="2">Uncharacterized protein</fullName>
    </submittedName>
</protein>
<evidence type="ECO:0000256" key="1">
    <source>
        <dbReference type="SAM" id="MobiDB-lite"/>
    </source>
</evidence>
<proteinExistence type="predicted"/>
<organism evidence="2">
    <name type="scientific">marine sediment metagenome</name>
    <dbReference type="NCBI Taxonomy" id="412755"/>
    <lineage>
        <taxon>unclassified sequences</taxon>
        <taxon>metagenomes</taxon>
        <taxon>ecological metagenomes</taxon>
    </lineage>
</organism>
<comment type="caution">
    <text evidence="2">The sequence shown here is derived from an EMBL/GenBank/DDBJ whole genome shotgun (WGS) entry which is preliminary data.</text>
</comment>
<dbReference type="AlphaFoldDB" id="A0A0F9TYF7"/>
<accession>A0A0F9TYF7</accession>
<reference evidence="2" key="1">
    <citation type="journal article" date="2015" name="Nature">
        <title>Complex archaea that bridge the gap between prokaryotes and eukaryotes.</title>
        <authorList>
            <person name="Spang A."/>
            <person name="Saw J.H."/>
            <person name="Jorgensen S.L."/>
            <person name="Zaremba-Niedzwiedzka K."/>
            <person name="Martijn J."/>
            <person name="Lind A.E."/>
            <person name="van Eijk R."/>
            <person name="Schleper C."/>
            <person name="Guy L."/>
            <person name="Ettema T.J."/>
        </authorList>
    </citation>
    <scope>NUCLEOTIDE SEQUENCE</scope>
</reference>
<name>A0A0F9TYF7_9ZZZZ</name>
<feature type="region of interest" description="Disordered" evidence="1">
    <location>
        <begin position="169"/>
        <end position="194"/>
    </location>
</feature>
<evidence type="ECO:0000313" key="2">
    <source>
        <dbReference type="EMBL" id="KKN54171.1"/>
    </source>
</evidence>
<sequence length="280" mass="25869">MSVPKHSHATESQGGTLKAQNVLSDIGDLSGFGDGSDGDVTIAAPTTLTRTMFYDTLTIAAGGSIDVAGFEIYARVLVDIEATGIIHSDGDDAVLGTGGVTVANGEVDGRQAGGDSGDNAVGSVGVVGAQGGAGGAGGAATAAGGVGGAAGDDSTSQVRFRAPGNAVIETGAGGGGGGGDATPGEGGGGGASGGEVSIHAPEIRVAATGRISANGGAGAVGVTANGGGGGGGGGGKVRLNYRELTNNGTIEAAAGALALGVGTGLTGVIGDAGIVEQVVA</sequence>
<feature type="compositionally biased region" description="Gly residues" evidence="1">
    <location>
        <begin position="171"/>
        <end position="193"/>
    </location>
</feature>
<gene>
    <name evidence="2" type="ORF">LCGC14_0595200</name>
</gene>
<dbReference type="EMBL" id="LAZR01000940">
    <property type="protein sequence ID" value="KKN54171.1"/>
    <property type="molecule type" value="Genomic_DNA"/>
</dbReference>